<evidence type="ECO:0000256" key="1">
    <source>
        <dbReference type="SAM" id="Phobius"/>
    </source>
</evidence>
<keyword evidence="1" id="KW-0472">Membrane</keyword>
<keyword evidence="1" id="KW-1133">Transmembrane helix</keyword>
<keyword evidence="1" id="KW-0812">Transmembrane</keyword>
<dbReference type="EMBL" id="MN577568">
    <property type="protein sequence ID" value="QGT50300.1"/>
    <property type="molecule type" value="Genomic_DNA"/>
</dbReference>
<dbReference type="AlphaFoldDB" id="A0A650EKL6"/>
<accession>A0A650EKL6</accession>
<name>A0A650EKL6_9HELI</name>
<dbReference type="PANTHER" id="PTHR36698:SF2">
    <property type="entry name" value="MCE_MLAD DOMAIN-CONTAINING PROTEIN"/>
    <property type="match status" value="1"/>
</dbReference>
<gene>
    <name evidence="3" type="ORF">Helico6505_1320</name>
</gene>
<sequence length="250" mass="28354">MERNVRYVWIGAIFFIILILMIAFIMWLNRFELDSHRFQHYYTYSQDEVGGIGTNTPIKYKGISVGRVISVDFASLKEGTIQIQMLIDSQLEIRKNAKVIISSQGLAGANYLALIQGDGEPLEEIDGKKILELDKGSIEKIMSKATELSDDTASLLKNANAILNEQNLYEISLIVKDLRESVQNLQSITLQMDKNMQRGEYNMREILTPTLLQFQGSLQDMSQFFTQASALIEKVDKNPYDSIFGKAPKK</sequence>
<protein>
    <recommendedName>
        <fullName evidence="2">Mce/MlaD domain-containing protein</fullName>
    </recommendedName>
</protein>
<evidence type="ECO:0000259" key="2">
    <source>
        <dbReference type="Pfam" id="PF02470"/>
    </source>
</evidence>
<dbReference type="InterPro" id="IPR003399">
    <property type="entry name" value="Mce/MlaD"/>
</dbReference>
<dbReference type="Pfam" id="PF02470">
    <property type="entry name" value="MlaD"/>
    <property type="match status" value="1"/>
</dbReference>
<organism evidence="3">
    <name type="scientific">uncultured Helicobacter sp</name>
    <dbReference type="NCBI Taxonomy" id="175537"/>
    <lineage>
        <taxon>Bacteria</taxon>
        <taxon>Pseudomonadati</taxon>
        <taxon>Campylobacterota</taxon>
        <taxon>Epsilonproteobacteria</taxon>
        <taxon>Campylobacterales</taxon>
        <taxon>Helicobacteraceae</taxon>
        <taxon>Helicobacter</taxon>
        <taxon>environmental samples</taxon>
    </lineage>
</organism>
<feature type="transmembrane region" description="Helical" evidence="1">
    <location>
        <begin position="6"/>
        <end position="28"/>
    </location>
</feature>
<proteinExistence type="predicted"/>
<reference evidence="3" key="1">
    <citation type="journal article" date="2020" name="J. ISSAAS">
        <title>Lactobacilli and other gastrointestinal microbiota of Peromyscus leucopus, reservoir host for agents of Lyme disease and other zoonoses in North America.</title>
        <authorList>
            <person name="Milovic A."/>
            <person name="Bassam K."/>
            <person name="Shao H."/>
            <person name="Chatzistamou I."/>
            <person name="Tufts D.M."/>
            <person name="Diuk-Wasser M."/>
            <person name="Barbour A.G."/>
        </authorList>
    </citation>
    <scope>NUCLEOTIDE SEQUENCE</scope>
    <source>
        <strain evidence="3">LL4</strain>
    </source>
</reference>
<evidence type="ECO:0000313" key="3">
    <source>
        <dbReference type="EMBL" id="QGT50300.1"/>
    </source>
</evidence>
<dbReference type="PANTHER" id="PTHR36698">
    <property type="entry name" value="BLL5892 PROTEIN"/>
    <property type="match status" value="1"/>
</dbReference>
<feature type="domain" description="Mce/MlaD" evidence="2">
    <location>
        <begin position="42"/>
        <end position="117"/>
    </location>
</feature>